<dbReference type="PANTHER" id="PTHR43380:SF1">
    <property type="entry name" value="2-OXOISOVALERATE DEHYDROGENASE SUBUNIT ALPHA, MITOCHONDRIAL"/>
    <property type="match status" value="1"/>
</dbReference>
<evidence type="ECO:0000256" key="4">
    <source>
        <dbReference type="RuleBase" id="RU365014"/>
    </source>
</evidence>
<dbReference type="Proteomes" id="UP000198948">
    <property type="component" value="Unassembled WGS sequence"/>
</dbReference>
<dbReference type="Pfam" id="PF00676">
    <property type="entry name" value="E1_dh"/>
    <property type="match status" value="1"/>
</dbReference>
<dbReference type="InterPro" id="IPR001017">
    <property type="entry name" value="DH_E1"/>
</dbReference>
<dbReference type="EMBL" id="FOHA01000017">
    <property type="protein sequence ID" value="SES01706.1"/>
    <property type="molecule type" value="Genomic_DNA"/>
</dbReference>
<dbReference type="InterPro" id="IPR050771">
    <property type="entry name" value="Alpha-ketoacid_DH_E1_comp"/>
</dbReference>
<organism evidence="6 7">
    <name type="scientific">Isobaculum melis</name>
    <dbReference type="NCBI Taxonomy" id="142588"/>
    <lineage>
        <taxon>Bacteria</taxon>
        <taxon>Bacillati</taxon>
        <taxon>Bacillota</taxon>
        <taxon>Bacilli</taxon>
        <taxon>Lactobacillales</taxon>
        <taxon>Carnobacteriaceae</taxon>
        <taxon>Isobaculum</taxon>
    </lineage>
</organism>
<protein>
    <recommendedName>
        <fullName evidence="4">2-oxoisovalerate dehydrogenase subunit alpha</fullName>
        <ecNumber evidence="4">1.2.4.4</ecNumber>
    </recommendedName>
    <alternativeName>
        <fullName evidence="4">Branched-chain alpha-keto acid dehydrogenase E1 component alpha chain</fullName>
    </alternativeName>
</protein>
<dbReference type="EC" id="1.2.4.4" evidence="4"/>
<dbReference type="GO" id="GO:0003863">
    <property type="term" value="F:branched-chain 2-oxo acid dehydrogenase activity"/>
    <property type="evidence" value="ECO:0007669"/>
    <property type="project" value="UniProtKB-EC"/>
</dbReference>
<keyword evidence="7" id="KW-1185">Reference proteome</keyword>
<dbReference type="SUPFAM" id="SSF52518">
    <property type="entry name" value="Thiamin diphosphate-binding fold (THDP-binding)"/>
    <property type="match status" value="1"/>
</dbReference>
<gene>
    <name evidence="6" type="ORF">SAMN04488559_11747</name>
</gene>
<dbReference type="GO" id="GO:0009083">
    <property type="term" value="P:branched-chain amino acid catabolic process"/>
    <property type="evidence" value="ECO:0007669"/>
    <property type="project" value="TreeGrafter"/>
</dbReference>
<dbReference type="InterPro" id="IPR029061">
    <property type="entry name" value="THDP-binding"/>
</dbReference>
<dbReference type="RefSeq" id="WP_092653470.1">
    <property type="nucleotide sequence ID" value="NZ_FOHA01000017.1"/>
</dbReference>
<proteinExistence type="inferred from homology"/>
<comment type="function">
    <text evidence="4">The branched-chain alpha-keto dehydrogenase complex catalyzes the overall conversion of alpha-keto acids to acyl-CoA and CO(2). It contains multiple copies of three enzymatic components: branched-chain alpha-keto acid decarboxylase (E1), lipoamide acyltransferase (E2) and lipoamide dehydrogenase (E3).</text>
</comment>
<evidence type="ECO:0000313" key="6">
    <source>
        <dbReference type="EMBL" id="SES01706.1"/>
    </source>
</evidence>
<comment type="catalytic activity">
    <reaction evidence="4">
        <text>N(6)-[(R)-lipoyl]-L-lysyl-[protein] + 3-methyl-2-oxobutanoate + H(+) = N(6)-[(R)-S(8)-2-methylpropanoyldihydrolipoyl]-L-lysyl-[protein] + CO2</text>
        <dbReference type="Rhea" id="RHEA:13457"/>
        <dbReference type="Rhea" id="RHEA-COMP:10474"/>
        <dbReference type="Rhea" id="RHEA-COMP:10497"/>
        <dbReference type="ChEBI" id="CHEBI:11851"/>
        <dbReference type="ChEBI" id="CHEBI:15378"/>
        <dbReference type="ChEBI" id="CHEBI:16526"/>
        <dbReference type="ChEBI" id="CHEBI:83099"/>
        <dbReference type="ChEBI" id="CHEBI:83142"/>
        <dbReference type="EC" id="1.2.4.4"/>
    </reaction>
</comment>
<accession>A0A1H9TX59</accession>
<keyword evidence="2 4" id="KW-0560">Oxidoreductase</keyword>
<dbReference type="OrthoDB" id="9766715at2"/>
<comment type="cofactor">
    <cofactor evidence="1 4">
        <name>thiamine diphosphate</name>
        <dbReference type="ChEBI" id="CHEBI:58937"/>
    </cofactor>
</comment>
<dbReference type="STRING" id="142588.SAMN04488559_11747"/>
<reference evidence="6 7" key="1">
    <citation type="submission" date="2016-10" db="EMBL/GenBank/DDBJ databases">
        <authorList>
            <person name="de Groot N.N."/>
        </authorList>
    </citation>
    <scope>NUCLEOTIDE SEQUENCE [LARGE SCALE GENOMIC DNA]</scope>
    <source>
        <strain evidence="6 7">DSM 13760</strain>
    </source>
</reference>
<dbReference type="AlphaFoldDB" id="A0A1H9TX59"/>
<sequence>MQKTAINYEKMYELLILARKIDERFWQLNRAGEAPFVISGKGHEGFQVALAQLLNQKIDWMAPYYRDLPLVLGFGETPKSVFLNLLSKADDTNSGGRQMAFHWGNQANHILSHSSPVTTQFLHACGVALALKKQGQPGIVVTTVGDGSTSQGDFHEALNFASVFNLPVLFIIENNHIAMSVAQEDQYKQKDFSGFGQAYQIKYAKIDGTNVMSSYQDLQKIIEEMRAEPQPVLVEADVVRLTAHSSDDDGSYLNEQERNYQENKDPVTIFQQELLAQQLLSQEKMTEIEEQISDLIDEVTEEALAAADPAADTLEQFVYEEGEGK</sequence>
<feature type="domain" description="Dehydrogenase E1 component" evidence="5">
    <location>
        <begin position="14"/>
        <end position="309"/>
    </location>
</feature>
<dbReference type="PANTHER" id="PTHR43380">
    <property type="entry name" value="2-OXOISOVALERATE DEHYDROGENASE SUBUNIT ALPHA, MITOCHONDRIAL"/>
    <property type="match status" value="1"/>
</dbReference>
<keyword evidence="3 4" id="KW-0786">Thiamine pyrophosphate</keyword>
<evidence type="ECO:0000259" key="5">
    <source>
        <dbReference type="Pfam" id="PF00676"/>
    </source>
</evidence>
<evidence type="ECO:0000313" key="7">
    <source>
        <dbReference type="Proteomes" id="UP000198948"/>
    </source>
</evidence>
<evidence type="ECO:0000256" key="1">
    <source>
        <dbReference type="ARBA" id="ARBA00001964"/>
    </source>
</evidence>
<evidence type="ECO:0000256" key="2">
    <source>
        <dbReference type="ARBA" id="ARBA00023002"/>
    </source>
</evidence>
<evidence type="ECO:0000256" key="3">
    <source>
        <dbReference type="ARBA" id="ARBA00023052"/>
    </source>
</evidence>
<name>A0A1H9TX59_9LACT</name>
<dbReference type="Gene3D" id="3.40.50.970">
    <property type="match status" value="1"/>
</dbReference>
<dbReference type="CDD" id="cd02000">
    <property type="entry name" value="TPP_E1_PDC_ADC_BCADC"/>
    <property type="match status" value="1"/>
</dbReference>
<comment type="similarity">
    <text evidence="4">Belongs to the BCKDHA family.</text>
</comment>